<reference evidence="1" key="1">
    <citation type="submission" date="2021-07" db="EMBL/GenBank/DDBJ databases">
        <authorList>
            <person name="Branca A.L. A."/>
        </authorList>
    </citation>
    <scope>NUCLEOTIDE SEQUENCE</scope>
</reference>
<evidence type="ECO:0000313" key="1">
    <source>
        <dbReference type="EMBL" id="CAG8262472.1"/>
    </source>
</evidence>
<protein>
    <submittedName>
        <fullName evidence="1">Uncharacterized protein</fullName>
    </submittedName>
</protein>
<organism evidence="1 2">
    <name type="scientific">Penicillium salamii</name>
    <dbReference type="NCBI Taxonomy" id="1612424"/>
    <lineage>
        <taxon>Eukaryota</taxon>
        <taxon>Fungi</taxon>
        <taxon>Dikarya</taxon>
        <taxon>Ascomycota</taxon>
        <taxon>Pezizomycotina</taxon>
        <taxon>Eurotiomycetes</taxon>
        <taxon>Eurotiomycetidae</taxon>
        <taxon>Eurotiales</taxon>
        <taxon>Aspergillaceae</taxon>
        <taxon>Penicillium</taxon>
    </lineage>
</organism>
<proteinExistence type="predicted"/>
<comment type="caution">
    <text evidence="1">The sequence shown here is derived from an EMBL/GenBank/DDBJ whole genome shotgun (WGS) entry which is preliminary data.</text>
</comment>
<dbReference type="OrthoDB" id="19209at2759"/>
<name>A0A9W4N2A7_9EURO</name>
<evidence type="ECO:0000313" key="2">
    <source>
        <dbReference type="Proteomes" id="UP001152592"/>
    </source>
</evidence>
<gene>
    <name evidence="1" type="ORF">PSALAMII_LOCUS977</name>
</gene>
<dbReference type="Proteomes" id="UP001152592">
    <property type="component" value="Unassembled WGS sequence"/>
</dbReference>
<dbReference type="AlphaFoldDB" id="A0A9W4N2A7"/>
<sequence length="231" mass="26141">MDVLSSKKRQKKYHFGLQSDVAEIKLFSCVLCAPLELPREAKIVDSPEDSMDAGDLLKENIPKATFHGCQNNSAVRSKREHKSAKRRFDKKVTSKLCNQKGVRKWSLNQDGFKGSQSNTSTSFKNKVLSKARKLGPITYRGARTMTEQLCKTQFNLLKHHLKDRSDVTDDGGTLLREIATAYPKYSQMIRTLPVLLNMLPGELKEKLMIKENVKLLNMGAHLVNNLIKKPV</sequence>
<dbReference type="EMBL" id="CAJVPD010000039">
    <property type="protein sequence ID" value="CAG8262472.1"/>
    <property type="molecule type" value="Genomic_DNA"/>
</dbReference>
<accession>A0A9W4N2A7</accession>